<accession>A0A5J6RHM3</accession>
<dbReference type="OrthoDB" id="5348970at2"/>
<dbReference type="RefSeq" id="WP_024776175.1">
    <property type="nucleotide sequence ID" value="NZ_CP043857.1"/>
</dbReference>
<proteinExistence type="predicted"/>
<sequence length="179" mass="21051">MALKIFIFLMLVFSTIFYFIPVESLHTSLKKEEAPQLMFENSTMYTLNDIGVTRVVEAANVLKYKNRDEMYLANITLRNQDKTKDFLIEKIKADKMEKIGNTYNFIDNVEYIRDNFAKVNTDFLKYDEIKKIATNSHPFKAIYKTHNYDGINLYLDATNDFIKSKNTHFKIDLNDKKGK</sequence>
<evidence type="ECO:0000313" key="4">
    <source>
        <dbReference type="Proteomes" id="UP000509513"/>
    </source>
</evidence>
<dbReference type="Proteomes" id="UP000305417">
    <property type="component" value="Unassembled WGS sequence"/>
</dbReference>
<reference evidence="1 4" key="2">
    <citation type="submission" date="2020-05" db="EMBL/GenBank/DDBJ databases">
        <title>Complete genome sequencing of Campylobacter and Arcobacter type strains.</title>
        <authorList>
            <person name="Miller W.G."/>
            <person name="Yee E."/>
        </authorList>
    </citation>
    <scope>NUCLEOTIDE SEQUENCE [LARGE SCALE GENOMIC DNA]</scope>
    <source>
        <strain evidence="1 4">LMG 21996</strain>
    </source>
</reference>
<dbReference type="EMBL" id="CP054051">
    <property type="protein sequence ID" value="QKJ27413.1"/>
    <property type="molecule type" value="Genomic_DNA"/>
</dbReference>
<organism evidence="1 4">
    <name type="scientific">Aliarcobacter cibarius</name>
    <dbReference type="NCBI Taxonomy" id="255507"/>
    <lineage>
        <taxon>Bacteria</taxon>
        <taxon>Pseudomonadati</taxon>
        <taxon>Campylobacterota</taxon>
        <taxon>Epsilonproteobacteria</taxon>
        <taxon>Campylobacterales</taxon>
        <taxon>Arcobacteraceae</taxon>
        <taxon>Aliarcobacter</taxon>
    </lineage>
</organism>
<protein>
    <submittedName>
        <fullName evidence="1">Lipooligosaccharide transport system, periplasmic component LptC</fullName>
    </submittedName>
</protein>
<gene>
    <name evidence="1" type="primary">lptC</name>
    <name evidence="1" type="ORF">ACBT_1513</name>
    <name evidence="2" type="ORF">FE247_06705</name>
</gene>
<keyword evidence="3" id="KW-1185">Reference proteome</keyword>
<dbReference type="Proteomes" id="UP000509513">
    <property type="component" value="Chromosome"/>
</dbReference>
<dbReference type="EMBL" id="VBUC01000013">
    <property type="protein sequence ID" value="TLS98836.1"/>
    <property type="molecule type" value="Genomic_DNA"/>
</dbReference>
<evidence type="ECO:0000313" key="3">
    <source>
        <dbReference type="Proteomes" id="UP000305417"/>
    </source>
</evidence>
<evidence type="ECO:0000313" key="1">
    <source>
        <dbReference type="EMBL" id="QKJ27413.1"/>
    </source>
</evidence>
<name>A0A5J6RHM3_9BACT</name>
<dbReference type="STRING" id="1442598.GCA_000522465_02106"/>
<dbReference type="KEGG" id="acib:ACBT_1513"/>
<evidence type="ECO:0000313" key="2">
    <source>
        <dbReference type="EMBL" id="TLS98836.1"/>
    </source>
</evidence>
<dbReference type="AlphaFoldDB" id="A0A5J6RHM3"/>
<reference evidence="2 3" key="1">
    <citation type="submission" date="2019-05" db="EMBL/GenBank/DDBJ databases">
        <title>Arcobacter cibarius and Arcobacter thereius providing challenges in identification an antibiotic susceptibility and Quinolone resistance.</title>
        <authorList>
            <person name="Busch A."/>
            <person name="Hanel I."/>
            <person name="Hotzel H."/>
            <person name="Tomaso H."/>
        </authorList>
    </citation>
    <scope>NUCLEOTIDE SEQUENCE [LARGE SCALE GENOMIC DNA]</scope>
    <source>
        <strain evidence="2 3">16CS0831-2</strain>
    </source>
</reference>